<dbReference type="AlphaFoldDB" id="A0AAD0V9K8"/>
<gene>
    <name evidence="1" type="ORF">PLA107_032485</name>
</gene>
<keyword evidence="1" id="KW-0614">Plasmid</keyword>
<proteinExistence type="predicted"/>
<evidence type="ECO:0000313" key="2">
    <source>
        <dbReference type="Proteomes" id="UP000006426"/>
    </source>
</evidence>
<dbReference type="RefSeq" id="WP_005741734.1">
    <property type="nucleotide sequence ID" value="NZ_CP031226.1"/>
</dbReference>
<evidence type="ECO:0000313" key="1">
    <source>
        <dbReference type="EMBL" id="AXH59945.1"/>
    </source>
</evidence>
<sequence>MSRYSFFKEADPSILSVERRKQLQDFANYFVPLANSYGYIESDVVSILHNLQPDHTFLTHEVWSADFFNADDPSADLMPLLLDEGLDLSIELTQYYDFDMTDWRDETSKGGLHQAHFRMALPNQNDRVEATVMMAESSAISGLVGDAGGLSITQLSAFSFDGSDLSQIEDEDSDVAGFTLGQIAKGFWLDESEEKWSLATFNKIMKRMVDLRVNSLTPKSPEDWTQHLSMVCREHLPIAYNMGYRMAAAGKEMPEVIAQVEKMIVKCTKTIQSRPELCTAIRRQALVNFCSVFPAAHKLIDLDPCELYGCTKNGADLGEALDQTQEVFGGPLKAFTFDALNAANDFRSHIAKTLNQQGLGFKLEYLQHAHSPGLIFNMPEIFDGLEHPSPIIQEKGLGWLYELHGSLQAVARMKDWVKHIFTPGSVQHYLDVELLAVIESAVAHNAPGDLKAIFQARPQLVAPTVDLLMQHDKVNVQFFDAFGFDRKELELTGSKATAELIERQLGTDLGL</sequence>
<dbReference type="Proteomes" id="UP000006426">
    <property type="component" value="Plasmid pmppla107"/>
</dbReference>
<accession>A0AAD0V9K8</accession>
<dbReference type="EMBL" id="CP031226">
    <property type="protein sequence ID" value="AXH59945.1"/>
    <property type="molecule type" value="Genomic_DNA"/>
</dbReference>
<dbReference type="GeneID" id="39474683"/>
<protein>
    <submittedName>
        <fullName evidence="1">Uncharacterized protein</fullName>
    </submittedName>
</protein>
<geneLocation type="plasmid" evidence="2">
    <name>pmppla107</name>
</geneLocation>
<reference evidence="1 2" key="1">
    <citation type="journal article" date="2011" name="PLoS Pathog.">
        <title>Dynamic evolution of pathogenicity revealed by sequencing and comparative genomics of 19 Pseudomonas syringae isolates.</title>
        <authorList>
            <person name="Baltrus D.A."/>
            <person name="Nishimura M.T."/>
            <person name="Romanchuk A."/>
            <person name="Chang J.H."/>
            <person name="Mukhtar M.S."/>
            <person name="Cherkis K."/>
            <person name="Roach J."/>
            <person name="Grant S.R."/>
            <person name="Jones C.D."/>
            <person name="Dangl J.L."/>
        </authorList>
    </citation>
    <scope>NUCLEOTIDE SEQUENCE [LARGE SCALE GENOMIC DNA]</scope>
    <source>
        <strain evidence="1 2">M301315</strain>
    </source>
</reference>
<name>A0AAD0V9K8_PSEAV</name>
<organism evidence="1 2">
    <name type="scientific">Pseudomonas amygdali pv. lachrymans str. M301315</name>
    <dbReference type="NCBI Taxonomy" id="629260"/>
    <lineage>
        <taxon>Bacteria</taxon>
        <taxon>Pseudomonadati</taxon>
        <taxon>Pseudomonadota</taxon>
        <taxon>Gammaproteobacteria</taxon>
        <taxon>Pseudomonadales</taxon>
        <taxon>Pseudomonadaceae</taxon>
        <taxon>Pseudomonas</taxon>
        <taxon>Pseudomonas amygdali</taxon>
    </lineage>
</organism>